<dbReference type="Gene3D" id="3.40.50.620">
    <property type="entry name" value="HUPs"/>
    <property type="match status" value="1"/>
</dbReference>
<keyword evidence="2" id="KW-0547">Nucleotide-binding</keyword>
<keyword evidence="2" id="KW-0067">ATP-binding</keyword>
<protein>
    <submittedName>
        <fullName evidence="2">Protein containing DUF71, ATP-binding region</fullName>
    </submittedName>
</protein>
<evidence type="ECO:0000259" key="1">
    <source>
        <dbReference type="Pfam" id="PF01902"/>
    </source>
</evidence>
<dbReference type="InterPro" id="IPR014729">
    <property type="entry name" value="Rossmann-like_a/b/a_fold"/>
</dbReference>
<organism evidence="2">
    <name type="scientific">mine drainage metagenome</name>
    <dbReference type="NCBI Taxonomy" id="410659"/>
    <lineage>
        <taxon>unclassified sequences</taxon>
        <taxon>metagenomes</taxon>
        <taxon>ecological metagenomes</taxon>
    </lineage>
</organism>
<dbReference type="GO" id="GO:0005524">
    <property type="term" value="F:ATP binding"/>
    <property type="evidence" value="ECO:0007669"/>
    <property type="project" value="UniProtKB-KW"/>
</dbReference>
<dbReference type="EMBL" id="AUZY01003499">
    <property type="protein sequence ID" value="EQD68961.1"/>
    <property type="molecule type" value="Genomic_DNA"/>
</dbReference>
<reference evidence="2" key="2">
    <citation type="journal article" date="2014" name="ISME J.">
        <title>Microbial stratification in low pH oxic and suboxic macroscopic growths along an acid mine drainage.</title>
        <authorList>
            <person name="Mendez-Garcia C."/>
            <person name="Mesa V."/>
            <person name="Sprenger R.R."/>
            <person name="Richter M."/>
            <person name="Diez M.S."/>
            <person name="Solano J."/>
            <person name="Bargiela R."/>
            <person name="Golyshina O.V."/>
            <person name="Manteca A."/>
            <person name="Ramos J.L."/>
            <person name="Gallego J.R."/>
            <person name="Llorente I."/>
            <person name="Martins Dos Santos V.A."/>
            <person name="Jensen O.N."/>
            <person name="Pelaez A.I."/>
            <person name="Sanchez J."/>
            <person name="Ferrer M."/>
        </authorList>
    </citation>
    <scope>NUCLEOTIDE SEQUENCE</scope>
</reference>
<dbReference type="Gene3D" id="3.90.1490.10">
    <property type="entry name" value="putative n-type atp pyrophosphatase, domain 2"/>
    <property type="match status" value="1"/>
</dbReference>
<dbReference type="InterPro" id="IPR002761">
    <property type="entry name" value="Diphthami_syn_dom"/>
</dbReference>
<dbReference type="Pfam" id="PF01902">
    <property type="entry name" value="Diphthami_syn_2"/>
    <property type="match status" value="1"/>
</dbReference>
<feature type="domain" description="Diphthamide synthase" evidence="1">
    <location>
        <begin position="19"/>
        <end position="217"/>
    </location>
</feature>
<gene>
    <name evidence="2" type="ORF">B1B_05526</name>
</gene>
<name>T1B7P2_9ZZZZ</name>
<dbReference type="AlphaFoldDB" id="T1B7P2"/>
<sequence length="240" mass="26015">MRLRTEPHAMSTPRPILLAWSGGKDCLMALERLRADPAWRVVGLLTTVTGAFDRVAMHGIRRSVLHAQATALDLPLLESVLDWPASNASYTQAFAASLEQARAAWPGLAHIAFGDLFLADVRAWRVALLGDLGWRGEFPLWGTDTATLARSFIAAGHQAVLTCVDTTQLDASFSGRVFDVDLLAALPAAVDPCGEHGEFHTLCHAGPLFAQALTIRRGASLLREERFQYTDFLLDGDPAG</sequence>
<comment type="caution">
    <text evidence="2">The sequence shown here is derived from an EMBL/GenBank/DDBJ whole genome shotgun (WGS) entry which is preliminary data.</text>
</comment>
<dbReference type="SUPFAM" id="SSF52402">
    <property type="entry name" value="Adenine nucleotide alpha hydrolases-like"/>
    <property type="match status" value="1"/>
</dbReference>
<evidence type="ECO:0000313" key="2">
    <source>
        <dbReference type="EMBL" id="EQD68961.1"/>
    </source>
</evidence>
<proteinExistence type="predicted"/>
<accession>T1B7P2</accession>
<reference evidence="2" key="1">
    <citation type="submission" date="2013-08" db="EMBL/GenBank/DDBJ databases">
        <authorList>
            <person name="Mendez C."/>
            <person name="Richter M."/>
            <person name="Ferrer M."/>
            <person name="Sanchez J."/>
        </authorList>
    </citation>
    <scope>NUCLEOTIDE SEQUENCE</scope>
</reference>